<proteinExistence type="predicted"/>
<keyword evidence="2" id="KW-0812">Transmembrane</keyword>
<evidence type="ECO:0000256" key="1">
    <source>
        <dbReference type="SAM" id="MobiDB-lite"/>
    </source>
</evidence>
<keyword evidence="2" id="KW-1133">Transmembrane helix</keyword>
<evidence type="ECO:0000256" key="2">
    <source>
        <dbReference type="SAM" id="Phobius"/>
    </source>
</evidence>
<keyword evidence="2" id="KW-0472">Membrane</keyword>
<reference evidence="3" key="1">
    <citation type="submission" date="2018-03" db="EMBL/GenBank/DDBJ databases">
        <authorList>
            <person name="Nunes O.C."/>
            <person name="Lopes A.R."/>
            <person name="Froufe H."/>
            <person name="Munoz-Merida A."/>
            <person name="Barroso C."/>
            <person name="Egas C."/>
        </authorList>
    </citation>
    <scope>NUCLEOTIDE SEQUENCE</scope>
    <source>
        <strain evidence="3">ON4</strain>
    </source>
</reference>
<comment type="caution">
    <text evidence="3">The sequence shown here is derived from an EMBL/GenBank/DDBJ whole genome shotgun (WGS) entry which is preliminary data.</text>
</comment>
<evidence type="ECO:0000313" key="3">
    <source>
        <dbReference type="EMBL" id="MDJ1371415.1"/>
    </source>
</evidence>
<dbReference type="Proteomes" id="UP001170379">
    <property type="component" value="Unassembled WGS sequence"/>
</dbReference>
<sequence length="205" mass="22620">MRGHRAPIRKRDLWALAGYASLAATLLTPLRHYVGDLKKVDEAKLDEDSFPLSTYPMFSADRKGRIVVPHVVGFTATGERVVPHYSHFGAGGLNQVRKQIARGVRQGKAIEIAQQYAGSIARQQRRANASSNPEVNARREREADIVTVAVVRSRFVFNNYFAGATHPAAEVIHAECPIGGTAFAHPPAKLPKHERPNPAMKEARR</sequence>
<name>A0ABT7C8J8_9MICO</name>
<evidence type="ECO:0000313" key="4">
    <source>
        <dbReference type="Proteomes" id="UP001170379"/>
    </source>
</evidence>
<reference evidence="3" key="2">
    <citation type="journal article" date="2022" name="Sci. Rep.">
        <title>In silico prediction of the enzymes involved in the degradation of the herbicide molinate by Gulosibacter molinativorax ON4T.</title>
        <authorList>
            <person name="Lopes A.R."/>
            <person name="Bunin E."/>
            <person name="Viana A.T."/>
            <person name="Froufe H."/>
            <person name="Munoz-Merida A."/>
            <person name="Pinho D."/>
            <person name="Figueiredo J."/>
            <person name="Barroso C."/>
            <person name="Vaz-Moreira I."/>
            <person name="Bellanger X."/>
            <person name="Egas C."/>
            <person name="Nunes O.C."/>
        </authorList>
    </citation>
    <scope>NUCLEOTIDE SEQUENCE</scope>
    <source>
        <strain evidence="3">ON4</strain>
    </source>
</reference>
<protein>
    <submittedName>
        <fullName evidence="3">Uncharacterized protein</fullName>
    </submittedName>
</protein>
<accession>A0ABT7C8J8</accession>
<dbReference type="EMBL" id="PXVD01000012">
    <property type="protein sequence ID" value="MDJ1371415.1"/>
    <property type="molecule type" value="Genomic_DNA"/>
</dbReference>
<organism evidence="3 4">
    <name type="scientific">Gulosibacter molinativorax</name>
    <dbReference type="NCBI Taxonomy" id="256821"/>
    <lineage>
        <taxon>Bacteria</taxon>
        <taxon>Bacillati</taxon>
        <taxon>Actinomycetota</taxon>
        <taxon>Actinomycetes</taxon>
        <taxon>Micrococcales</taxon>
        <taxon>Microbacteriaceae</taxon>
        <taxon>Gulosibacter</taxon>
    </lineage>
</organism>
<keyword evidence="4" id="KW-1185">Reference proteome</keyword>
<feature type="transmembrane region" description="Helical" evidence="2">
    <location>
        <begin position="12"/>
        <end position="30"/>
    </location>
</feature>
<gene>
    <name evidence="3" type="ORF">C7K25_08545</name>
</gene>
<feature type="region of interest" description="Disordered" evidence="1">
    <location>
        <begin position="183"/>
        <end position="205"/>
    </location>
</feature>
<feature type="compositionally biased region" description="Basic and acidic residues" evidence="1">
    <location>
        <begin position="191"/>
        <end position="205"/>
    </location>
</feature>